<dbReference type="OrthoDB" id="5230585at2759"/>
<comment type="caution">
    <text evidence="1">The sequence shown here is derived from an EMBL/GenBank/DDBJ whole genome shotgun (WGS) entry which is preliminary data.</text>
</comment>
<sequence length="114" mass="12779">MAAVVEERLGTEPPPIIAQEPVYSPTAKRLLTELGIEVVEGYGSLAFAHGDDDAIVLAYAPDIPMKQFVADNARPWVTDEDSPRTHKLVEDYTEYGFLVENERFLDLAIFIRKD</sequence>
<name>A0A9P9EZC4_9HYPO</name>
<dbReference type="EMBL" id="JAGMUU010000007">
    <property type="protein sequence ID" value="KAH7148994.1"/>
    <property type="molecule type" value="Genomic_DNA"/>
</dbReference>
<organism evidence="1 2">
    <name type="scientific">Dactylonectria estremocensis</name>
    <dbReference type="NCBI Taxonomy" id="1079267"/>
    <lineage>
        <taxon>Eukaryota</taxon>
        <taxon>Fungi</taxon>
        <taxon>Dikarya</taxon>
        <taxon>Ascomycota</taxon>
        <taxon>Pezizomycotina</taxon>
        <taxon>Sordariomycetes</taxon>
        <taxon>Hypocreomycetidae</taxon>
        <taxon>Hypocreales</taxon>
        <taxon>Nectriaceae</taxon>
        <taxon>Dactylonectria</taxon>
    </lineage>
</organism>
<keyword evidence="2" id="KW-1185">Reference proteome</keyword>
<proteinExistence type="predicted"/>
<evidence type="ECO:0000313" key="1">
    <source>
        <dbReference type="EMBL" id="KAH7148994.1"/>
    </source>
</evidence>
<protein>
    <submittedName>
        <fullName evidence="1">Uncharacterized protein</fullName>
    </submittedName>
</protein>
<accession>A0A9P9EZC4</accession>
<reference evidence="1" key="1">
    <citation type="journal article" date="2021" name="Nat. Commun.">
        <title>Genetic determinants of endophytism in the Arabidopsis root mycobiome.</title>
        <authorList>
            <person name="Mesny F."/>
            <person name="Miyauchi S."/>
            <person name="Thiergart T."/>
            <person name="Pickel B."/>
            <person name="Atanasova L."/>
            <person name="Karlsson M."/>
            <person name="Huettel B."/>
            <person name="Barry K.W."/>
            <person name="Haridas S."/>
            <person name="Chen C."/>
            <person name="Bauer D."/>
            <person name="Andreopoulos W."/>
            <person name="Pangilinan J."/>
            <person name="LaButti K."/>
            <person name="Riley R."/>
            <person name="Lipzen A."/>
            <person name="Clum A."/>
            <person name="Drula E."/>
            <person name="Henrissat B."/>
            <person name="Kohler A."/>
            <person name="Grigoriev I.V."/>
            <person name="Martin F.M."/>
            <person name="Hacquard S."/>
        </authorList>
    </citation>
    <scope>NUCLEOTIDE SEQUENCE</scope>
    <source>
        <strain evidence="1">MPI-CAGE-AT-0021</strain>
    </source>
</reference>
<evidence type="ECO:0000313" key="2">
    <source>
        <dbReference type="Proteomes" id="UP000717696"/>
    </source>
</evidence>
<gene>
    <name evidence="1" type="ORF">B0J13DRAFT_620901</name>
</gene>
<dbReference type="Proteomes" id="UP000717696">
    <property type="component" value="Unassembled WGS sequence"/>
</dbReference>
<dbReference type="AlphaFoldDB" id="A0A9P9EZC4"/>